<sequence length="81" mass="9408">MRLSALEGRNFHDSSMDYFCYHTSPLPPHMREKSVPRGFISRVLRGPAEVSATISLCGWVEHLIFLDNFSEQQPLWRFVVL</sequence>
<reference evidence="1" key="1">
    <citation type="submission" date="2021-06" db="EMBL/GenBank/DDBJ databases">
        <title>Parelaphostrongylus tenuis whole genome reference sequence.</title>
        <authorList>
            <person name="Garwood T.J."/>
            <person name="Larsen P.A."/>
            <person name="Fountain-Jones N.M."/>
            <person name="Garbe J.R."/>
            <person name="Macchietto M.G."/>
            <person name="Kania S.A."/>
            <person name="Gerhold R.W."/>
            <person name="Richards J.E."/>
            <person name="Wolf T.M."/>
        </authorList>
    </citation>
    <scope>NUCLEOTIDE SEQUENCE</scope>
    <source>
        <strain evidence="1">MNPRO001-30</strain>
        <tissue evidence="1">Meninges</tissue>
    </source>
</reference>
<dbReference type="AlphaFoldDB" id="A0AAD5M8B9"/>
<dbReference type="Proteomes" id="UP001196413">
    <property type="component" value="Unassembled WGS sequence"/>
</dbReference>
<organism evidence="1 2">
    <name type="scientific">Parelaphostrongylus tenuis</name>
    <name type="common">Meningeal worm</name>
    <dbReference type="NCBI Taxonomy" id="148309"/>
    <lineage>
        <taxon>Eukaryota</taxon>
        <taxon>Metazoa</taxon>
        <taxon>Ecdysozoa</taxon>
        <taxon>Nematoda</taxon>
        <taxon>Chromadorea</taxon>
        <taxon>Rhabditida</taxon>
        <taxon>Rhabditina</taxon>
        <taxon>Rhabditomorpha</taxon>
        <taxon>Strongyloidea</taxon>
        <taxon>Metastrongylidae</taxon>
        <taxon>Parelaphostrongylus</taxon>
    </lineage>
</organism>
<evidence type="ECO:0000313" key="1">
    <source>
        <dbReference type="EMBL" id="KAJ1353955.1"/>
    </source>
</evidence>
<name>A0AAD5M8B9_PARTN</name>
<protein>
    <submittedName>
        <fullName evidence="1">Uncharacterized protein</fullName>
    </submittedName>
</protein>
<accession>A0AAD5M8B9</accession>
<gene>
    <name evidence="1" type="ORF">KIN20_010735</name>
</gene>
<comment type="caution">
    <text evidence="1">The sequence shown here is derived from an EMBL/GenBank/DDBJ whole genome shotgun (WGS) entry which is preliminary data.</text>
</comment>
<dbReference type="EMBL" id="JAHQIW010001893">
    <property type="protein sequence ID" value="KAJ1353955.1"/>
    <property type="molecule type" value="Genomic_DNA"/>
</dbReference>
<evidence type="ECO:0000313" key="2">
    <source>
        <dbReference type="Proteomes" id="UP001196413"/>
    </source>
</evidence>
<keyword evidence="2" id="KW-1185">Reference proteome</keyword>
<proteinExistence type="predicted"/>